<comment type="cofactor">
    <cofactor evidence="1">
        <name>L-ascorbate</name>
        <dbReference type="ChEBI" id="CHEBI:38290"/>
    </cofactor>
</comment>
<evidence type="ECO:0000256" key="8">
    <source>
        <dbReference type="ARBA" id="ARBA00023002"/>
    </source>
</evidence>
<evidence type="ECO:0000313" key="13">
    <source>
        <dbReference type="EMBL" id="KAK7070992.1"/>
    </source>
</evidence>
<evidence type="ECO:0000256" key="10">
    <source>
        <dbReference type="ARBA" id="ARBA00034809"/>
    </source>
</evidence>
<evidence type="ECO:0000256" key="9">
    <source>
        <dbReference type="ARBA" id="ARBA00023004"/>
    </source>
</evidence>
<protein>
    <recommendedName>
        <fullName evidence="10">phytanoyl-CoA dioxygenase</fullName>
        <ecNumber evidence="10">1.14.11.18</ecNumber>
    </recommendedName>
    <alternativeName>
        <fullName evidence="11">Phytanic acid oxidase</fullName>
    </alternativeName>
    <alternativeName>
        <fullName evidence="12">Phytanoyl-CoA alpha-hydroxylase</fullName>
    </alternativeName>
</protein>
<dbReference type="AlphaFoldDB" id="A0AAN8WRP2"/>
<evidence type="ECO:0000256" key="3">
    <source>
        <dbReference type="ARBA" id="ARBA00004872"/>
    </source>
</evidence>
<reference evidence="13 14" key="1">
    <citation type="submission" date="2023-11" db="EMBL/GenBank/DDBJ databases">
        <title>Halocaridina rubra genome assembly.</title>
        <authorList>
            <person name="Smith C."/>
        </authorList>
    </citation>
    <scope>NUCLEOTIDE SEQUENCE [LARGE SCALE GENOMIC DNA]</scope>
    <source>
        <strain evidence="13">EP-1</strain>
        <tissue evidence="13">Whole</tissue>
    </source>
</reference>
<dbReference type="GO" id="GO:0001561">
    <property type="term" value="P:fatty acid alpha-oxidation"/>
    <property type="evidence" value="ECO:0007669"/>
    <property type="project" value="InterPro"/>
</dbReference>
<dbReference type="SUPFAM" id="SSF51197">
    <property type="entry name" value="Clavaminate synthase-like"/>
    <property type="match status" value="1"/>
</dbReference>
<evidence type="ECO:0000256" key="11">
    <source>
        <dbReference type="ARBA" id="ARBA00034921"/>
    </source>
</evidence>
<comment type="caution">
    <text evidence="13">The sequence shown here is derived from an EMBL/GenBank/DDBJ whole genome shotgun (WGS) entry which is preliminary data.</text>
</comment>
<dbReference type="InterPro" id="IPR008775">
    <property type="entry name" value="Phytyl_CoA_dOase-like"/>
</dbReference>
<evidence type="ECO:0000256" key="12">
    <source>
        <dbReference type="ARBA" id="ARBA00034924"/>
    </source>
</evidence>
<keyword evidence="5" id="KW-0479">Metal-binding</keyword>
<dbReference type="GO" id="GO:0031418">
    <property type="term" value="F:L-ascorbic acid binding"/>
    <property type="evidence" value="ECO:0007669"/>
    <property type="project" value="UniProtKB-KW"/>
</dbReference>
<keyword evidence="8" id="KW-0560">Oxidoreductase</keyword>
<dbReference type="Proteomes" id="UP001381693">
    <property type="component" value="Unassembled WGS sequence"/>
</dbReference>
<dbReference type="Pfam" id="PF05721">
    <property type="entry name" value="PhyH"/>
    <property type="match status" value="1"/>
</dbReference>
<name>A0AAN8WRP2_HALRR</name>
<dbReference type="EMBL" id="JAXCGZ010015176">
    <property type="protein sequence ID" value="KAK7070992.1"/>
    <property type="molecule type" value="Genomic_DNA"/>
</dbReference>
<accession>A0AAN8WRP2</accession>
<comment type="cofactor">
    <cofactor evidence="2">
        <name>Fe cation</name>
        <dbReference type="ChEBI" id="CHEBI:24875"/>
    </cofactor>
</comment>
<dbReference type="EC" id="1.14.11.18" evidence="10"/>
<dbReference type="InterPro" id="IPR047128">
    <property type="entry name" value="PhyH"/>
</dbReference>
<comment type="pathway">
    <text evidence="3">Lipid metabolism; fatty acid metabolism.</text>
</comment>
<evidence type="ECO:0000256" key="2">
    <source>
        <dbReference type="ARBA" id="ARBA00001962"/>
    </source>
</evidence>
<dbReference type="Gene3D" id="2.60.120.620">
    <property type="entry name" value="q2cbj1_9rhob like domain"/>
    <property type="match status" value="1"/>
</dbReference>
<evidence type="ECO:0000256" key="1">
    <source>
        <dbReference type="ARBA" id="ARBA00001961"/>
    </source>
</evidence>
<evidence type="ECO:0000313" key="14">
    <source>
        <dbReference type="Proteomes" id="UP001381693"/>
    </source>
</evidence>
<dbReference type="FunFam" id="2.60.120.620:FF:000012">
    <property type="entry name" value="Phytanoyl-CoA dioxygenase, peroxisomal"/>
    <property type="match status" value="1"/>
</dbReference>
<keyword evidence="7" id="KW-0223">Dioxygenase</keyword>
<evidence type="ECO:0000256" key="4">
    <source>
        <dbReference type="ARBA" id="ARBA00005830"/>
    </source>
</evidence>
<evidence type="ECO:0000256" key="5">
    <source>
        <dbReference type="ARBA" id="ARBA00022723"/>
    </source>
</evidence>
<organism evidence="13 14">
    <name type="scientific">Halocaridina rubra</name>
    <name type="common">Hawaiian red shrimp</name>
    <dbReference type="NCBI Taxonomy" id="373956"/>
    <lineage>
        <taxon>Eukaryota</taxon>
        <taxon>Metazoa</taxon>
        <taxon>Ecdysozoa</taxon>
        <taxon>Arthropoda</taxon>
        <taxon>Crustacea</taxon>
        <taxon>Multicrustacea</taxon>
        <taxon>Malacostraca</taxon>
        <taxon>Eumalacostraca</taxon>
        <taxon>Eucarida</taxon>
        <taxon>Decapoda</taxon>
        <taxon>Pleocyemata</taxon>
        <taxon>Caridea</taxon>
        <taxon>Atyoidea</taxon>
        <taxon>Atyidae</taxon>
        <taxon>Halocaridina</taxon>
    </lineage>
</organism>
<evidence type="ECO:0000256" key="7">
    <source>
        <dbReference type="ARBA" id="ARBA00022964"/>
    </source>
</evidence>
<sequence length="332" mass="37446">MAQERMKVIFGHLGPRDRNAFTASPVASVGVNVESGAASEFQYTLNDPRLTHAQRAFYEENGFLVIPNLVPHDLIDIWKARFLDLVEGRAEVGGMTVMKDISLRGVKGVSGELLVNKIQDFVWDDILSAHCQLPKILDYVECFTGPNIMAMHTMLINKPPDPGTRTSRHPLHQDLHYFPFRPANRIVCAWTAMEKITEDNGCLFVVPGSHKGKLEQHDYPDWEKGVNKMYHGVRGFDDAPKAMLCMEKGDTVFFHPVLLHGSGDNRTDRFRKAISCHYAASECDYIDVRGTSQENIAKEVQAVIVKKGGPSLEFKDVWKLRNRLVRGEEINL</sequence>
<keyword evidence="14" id="KW-1185">Reference proteome</keyword>
<comment type="similarity">
    <text evidence="4">Belongs to the PhyH family.</text>
</comment>
<dbReference type="GO" id="GO:0046872">
    <property type="term" value="F:metal ion binding"/>
    <property type="evidence" value="ECO:0007669"/>
    <property type="project" value="UniProtKB-KW"/>
</dbReference>
<dbReference type="PANTHER" id="PTHR21308">
    <property type="entry name" value="PHYTANOYL-COA ALPHA-HYDROXYLASE"/>
    <property type="match status" value="1"/>
</dbReference>
<gene>
    <name evidence="13" type="ORF">SK128_027387</name>
</gene>
<dbReference type="GO" id="GO:0005777">
    <property type="term" value="C:peroxisome"/>
    <property type="evidence" value="ECO:0007669"/>
    <property type="project" value="UniProtKB-ARBA"/>
</dbReference>
<keyword evidence="6" id="KW-0847">Vitamin C</keyword>
<dbReference type="GO" id="GO:0048244">
    <property type="term" value="F:phytanoyl-CoA dioxygenase activity"/>
    <property type="evidence" value="ECO:0007669"/>
    <property type="project" value="UniProtKB-EC"/>
</dbReference>
<evidence type="ECO:0000256" key="6">
    <source>
        <dbReference type="ARBA" id="ARBA00022896"/>
    </source>
</evidence>
<proteinExistence type="inferred from homology"/>
<dbReference type="PANTHER" id="PTHR21308:SF1">
    <property type="entry name" value="PHYTANOYL-COA DIOXYGENASE, PEROXISOMAL"/>
    <property type="match status" value="1"/>
</dbReference>
<keyword evidence="9" id="KW-0408">Iron</keyword>